<sequence length="166" mass="18834">MTEKKTEKPTQRERVDAVIDRINALAHEHAAINFSAAMRGLVKMEKSLAKSIRAAKVNDSFDIVQQRGPRLKFNGRLIAEVEHETGTSGVHYLHLEIFETNAGALIAVSTFFREFDTEDRSVSALVVHPMDDVQAMHFAVMEHFRWSHYARKMAGKLGWDLSLEVE</sequence>
<organism evidence="1 2">
    <name type="scientific">Altericroceibacterium indicum</name>
    <dbReference type="NCBI Taxonomy" id="374177"/>
    <lineage>
        <taxon>Bacteria</taxon>
        <taxon>Pseudomonadati</taxon>
        <taxon>Pseudomonadota</taxon>
        <taxon>Alphaproteobacteria</taxon>
        <taxon>Sphingomonadales</taxon>
        <taxon>Erythrobacteraceae</taxon>
        <taxon>Altericroceibacterium</taxon>
    </lineage>
</organism>
<protein>
    <submittedName>
        <fullName evidence="1">Uncharacterized protein</fullName>
    </submittedName>
</protein>
<dbReference type="EMBL" id="WTYQ01000001">
    <property type="protein sequence ID" value="MXP24796.1"/>
    <property type="molecule type" value="Genomic_DNA"/>
</dbReference>
<accession>A0A845A8A4</accession>
<dbReference type="Proteomes" id="UP000460561">
    <property type="component" value="Unassembled WGS sequence"/>
</dbReference>
<proteinExistence type="predicted"/>
<gene>
    <name evidence="1" type="ORF">GRI39_01885</name>
</gene>
<evidence type="ECO:0000313" key="2">
    <source>
        <dbReference type="Proteomes" id="UP000460561"/>
    </source>
</evidence>
<reference evidence="1 2" key="1">
    <citation type="submission" date="2019-12" db="EMBL/GenBank/DDBJ databases">
        <title>Genomic-based taxomic classification of the family Erythrobacteraceae.</title>
        <authorList>
            <person name="Xu L."/>
        </authorList>
    </citation>
    <scope>NUCLEOTIDE SEQUENCE [LARGE SCALE GENOMIC DNA]</scope>
    <source>
        <strain evidence="1 2">DSM 18604</strain>
    </source>
</reference>
<dbReference type="RefSeq" id="WP_160737992.1">
    <property type="nucleotide sequence ID" value="NZ_WTYQ01000001.1"/>
</dbReference>
<keyword evidence="2" id="KW-1185">Reference proteome</keyword>
<dbReference type="AlphaFoldDB" id="A0A845A8A4"/>
<name>A0A845A8A4_9SPHN</name>
<dbReference type="OrthoDB" id="7605598at2"/>
<evidence type="ECO:0000313" key="1">
    <source>
        <dbReference type="EMBL" id="MXP24796.1"/>
    </source>
</evidence>
<comment type="caution">
    <text evidence="1">The sequence shown here is derived from an EMBL/GenBank/DDBJ whole genome shotgun (WGS) entry which is preliminary data.</text>
</comment>